<organism evidence="2 3">
    <name type="scientific">Caerostris darwini</name>
    <dbReference type="NCBI Taxonomy" id="1538125"/>
    <lineage>
        <taxon>Eukaryota</taxon>
        <taxon>Metazoa</taxon>
        <taxon>Ecdysozoa</taxon>
        <taxon>Arthropoda</taxon>
        <taxon>Chelicerata</taxon>
        <taxon>Arachnida</taxon>
        <taxon>Araneae</taxon>
        <taxon>Araneomorphae</taxon>
        <taxon>Entelegynae</taxon>
        <taxon>Araneoidea</taxon>
        <taxon>Araneidae</taxon>
        <taxon>Caerostris</taxon>
    </lineage>
</organism>
<evidence type="ECO:0000313" key="2">
    <source>
        <dbReference type="EMBL" id="GIY17971.1"/>
    </source>
</evidence>
<comment type="caution">
    <text evidence="2">The sequence shown here is derived from an EMBL/GenBank/DDBJ whole genome shotgun (WGS) entry which is preliminary data.</text>
</comment>
<proteinExistence type="predicted"/>
<feature type="region of interest" description="Disordered" evidence="1">
    <location>
        <begin position="71"/>
        <end position="106"/>
    </location>
</feature>
<gene>
    <name evidence="2" type="ORF">CDAR_7691</name>
</gene>
<protein>
    <submittedName>
        <fullName evidence="2">Uncharacterized protein</fullName>
    </submittedName>
</protein>
<evidence type="ECO:0000256" key="1">
    <source>
        <dbReference type="SAM" id="MobiDB-lite"/>
    </source>
</evidence>
<evidence type="ECO:0000313" key="3">
    <source>
        <dbReference type="Proteomes" id="UP001054837"/>
    </source>
</evidence>
<reference evidence="2 3" key="1">
    <citation type="submission" date="2021-06" db="EMBL/GenBank/DDBJ databases">
        <title>Caerostris darwini draft genome.</title>
        <authorList>
            <person name="Kono N."/>
            <person name="Arakawa K."/>
        </authorList>
    </citation>
    <scope>NUCLEOTIDE SEQUENCE [LARGE SCALE GENOMIC DNA]</scope>
</reference>
<dbReference type="Proteomes" id="UP001054837">
    <property type="component" value="Unassembled WGS sequence"/>
</dbReference>
<accession>A0AAV4RAD7</accession>
<sequence>MWYTKILGLIIFHPTIQRHPPLKNEIRCLVHYCLPLHNFFFPSLNIVFPPIQREKKIWQKMPHLAYFLEVGTCRTPPTPSPREGEERKSPPRVKGSHKQPTPQRFT</sequence>
<dbReference type="EMBL" id="BPLQ01005855">
    <property type="protein sequence ID" value="GIY17971.1"/>
    <property type="molecule type" value="Genomic_DNA"/>
</dbReference>
<dbReference type="AlphaFoldDB" id="A0AAV4RAD7"/>
<keyword evidence="3" id="KW-1185">Reference proteome</keyword>
<name>A0AAV4RAD7_9ARAC</name>